<dbReference type="Proteomes" id="UP000265520">
    <property type="component" value="Unassembled WGS sequence"/>
</dbReference>
<sequence length="46" mass="5098">MLEQTTRSIGINFDAWIIIGASHVGIKGRGASRVGEPSVVRRRLYE</sequence>
<evidence type="ECO:0000313" key="1">
    <source>
        <dbReference type="EMBL" id="MCI37292.1"/>
    </source>
</evidence>
<dbReference type="EMBL" id="LXQA010243012">
    <property type="protein sequence ID" value="MCI37292.1"/>
    <property type="molecule type" value="Genomic_DNA"/>
</dbReference>
<name>A0A392RM59_9FABA</name>
<dbReference type="AlphaFoldDB" id="A0A392RM59"/>
<organism evidence="1 2">
    <name type="scientific">Trifolium medium</name>
    <dbReference type="NCBI Taxonomy" id="97028"/>
    <lineage>
        <taxon>Eukaryota</taxon>
        <taxon>Viridiplantae</taxon>
        <taxon>Streptophyta</taxon>
        <taxon>Embryophyta</taxon>
        <taxon>Tracheophyta</taxon>
        <taxon>Spermatophyta</taxon>
        <taxon>Magnoliopsida</taxon>
        <taxon>eudicotyledons</taxon>
        <taxon>Gunneridae</taxon>
        <taxon>Pentapetalae</taxon>
        <taxon>rosids</taxon>
        <taxon>fabids</taxon>
        <taxon>Fabales</taxon>
        <taxon>Fabaceae</taxon>
        <taxon>Papilionoideae</taxon>
        <taxon>50 kb inversion clade</taxon>
        <taxon>NPAAA clade</taxon>
        <taxon>Hologalegina</taxon>
        <taxon>IRL clade</taxon>
        <taxon>Trifolieae</taxon>
        <taxon>Trifolium</taxon>
    </lineage>
</organism>
<evidence type="ECO:0000313" key="2">
    <source>
        <dbReference type="Proteomes" id="UP000265520"/>
    </source>
</evidence>
<protein>
    <submittedName>
        <fullName evidence="1">Uncharacterized protein</fullName>
    </submittedName>
</protein>
<proteinExistence type="predicted"/>
<comment type="caution">
    <text evidence="1">The sequence shown here is derived from an EMBL/GenBank/DDBJ whole genome shotgun (WGS) entry which is preliminary data.</text>
</comment>
<keyword evidence="2" id="KW-1185">Reference proteome</keyword>
<reference evidence="1 2" key="1">
    <citation type="journal article" date="2018" name="Front. Plant Sci.">
        <title>Red Clover (Trifolium pratense) and Zigzag Clover (T. medium) - A Picture of Genomic Similarities and Differences.</title>
        <authorList>
            <person name="Dluhosova J."/>
            <person name="Istvanek J."/>
            <person name="Nedelnik J."/>
            <person name="Repkova J."/>
        </authorList>
    </citation>
    <scope>NUCLEOTIDE SEQUENCE [LARGE SCALE GENOMIC DNA]</scope>
    <source>
        <strain evidence="2">cv. 10/8</strain>
        <tissue evidence="1">Leaf</tissue>
    </source>
</reference>
<feature type="non-terminal residue" evidence="1">
    <location>
        <position position="46"/>
    </location>
</feature>
<accession>A0A392RM59</accession>